<keyword evidence="1" id="KW-0732">Signal</keyword>
<dbReference type="SUPFAM" id="SSF53850">
    <property type="entry name" value="Periplasmic binding protein-like II"/>
    <property type="match status" value="1"/>
</dbReference>
<dbReference type="Pfam" id="PF12974">
    <property type="entry name" value="Phosphonate-bd"/>
    <property type="match status" value="1"/>
</dbReference>
<dbReference type="PANTHER" id="PTHR35841:SF1">
    <property type="entry name" value="PHOSPHONATES-BINDING PERIPLASMIC PROTEIN"/>
    <property type="match status" value="1"/>
</dbReference>
<evidence type="ECO:0000313" key="2">
    <source>
        <dbReference type="EMBL" id="MPN03289.1"/>
    </source>
</evidence>
<organism evidence="2">
    <name type="scientific">bioreactor metagenome</name>
    <dbReference type="NCBI Taxonomy" id="1076179"/>
    <lineage>
        <taxon>unclassified sequences</taxon>
        <taxon>metagenomes</taxon>
        <taxon>ecological metagenomes</taxon>
    </lineage>
</organism>
<dbReference type="InterPro" id="IPR005770">
    <property type="entry name" value="PhnD"/>
</dbReference>
<evidence type="ECO:0000256" key="1">
    <source>
        <dbReference type="ARBA" id="ARBA00022729"/>
    </source>
</evidence>
<dbReference type="Gene3D" id="3.40.190.10">
    <property type="entry name" value="Periplasmic binding protein-like II"/>
    <property type="match status" value="2"/>
</dbReference>
<sequence>MSSKEIDVGFLPPLAYVLANDRGIADILLQAQRYSMQEPNGKTTKDLVDYYRSMIVVKKNSNIKSLEDLKGKRVAFQGTTSAGGYIWPVAELKKAGINIETDIEQVTLNGHDTAVLAVLNDEVDAAAVFEDARNTVKEDIKDVFDKVVPIYFSKPIPNDTISVRSDMSPEWKVNIKDAFIDISKDPVGKKILNDVYSHAGYIQSTDNKFDIVREYKRLVENNTP</sequence>
<dbReference type="GO" id="GO:0055085">
    <property type="term" value="P:transmembrane transport"/>
    <property type="evidence" value="ECO:0007669"/>
    <property type="project" value="InterPro"/>
</dbReference>
<dbReference type="GO" id="GO:0043190">
    <property type="term" value="C:ATP-binding cassette (ABC) transporter complex"/>
    <property type="evidence" value="ECO:0007669"/>
    <property type="project" value="InterPro"/>
</dbReference>
<name>A0A645EQ58_9ZZZZ</name>
<protein>
    <submittedName>
        <fullName evidence="2">Putative ABC transporter phosphonate/phosphite binding protein PhnD2</fullName>
    </submittedName>
</protein>
<dbReference type="PANTHER" id="PTHR35841">
    <property type="entry name" value="PHOSPHONATES-BINDING PERIPLASMIC PROTEIN"/>
    <property type="match status" value="1"/>
</dbReference>
<proteinExistence type="predicted"/>
<dbReference type="AlphaFoldDB" id="A0A645EQ58"/>
<reference evidence="2" key="1">
    <citation type="submission" date="2019-08" db="EMBL/GenBank/DDBJ databases">
        <authorList>
            <person name="Kucharzyk K."/>
            <person name="Murdoch R.W."/>
            <person name="Higgins S."/>
            <person name="Loffler F."/>
        </authorList>
    </citation>
    <scope>NUCLEOTIDE SEQUENCE</scope>
</reference>
<comment type="caution">
    <text evidence="2">The sequence shown here is derived from an EMBL/GenBank/DDBJ whole genome shotgun (WGS) entry which is preliminary data.</text>
</comment>
<accession>A0A645EQ58</accession>
<dbReference type="CDD" id="cd01071">
    <property type="entry name" value="PBP2_PhnD_like"/>
    <property type="match status" value="1"/>
</dbReference>
<gene>
    <name evidence="2" type="primary">phnD2</name>
    <name evidence="2" type="ORF">SDC9_150516</name>
</gene>
<dbReference type="NCBIfam" id="TIGR01098">
    <property type="entry name" value="3A0109s03R"/>
    <property type="match status" value="1"/>
</dbReference>
<dbReference type="EMBL" id="VSSQ01049215">
    <property type="protein sequence ID" value="MPN03289.1"/>
    <property type="molecule type" value="Genomic_DNA"/>
</dbReference>